<dbReference type="AlphaFoldDB" id="A0A4Z2JB02"/>
<sequence length="92" mass="10885">MVIKMEGMVQFCSSRGYLLKSIMHAAVVVILRETETAQRLRHEEVQRKRNPDVYVRRVKQLGMFIQTRRRGAILAPNGWRFIPFLYLVELHT</sequence>
<proteinExistence type="predicted"/>
<reference evidence="1 2" key="1">
    <citation type="submission" date="2019-03" db="EMBL/GenBank/DDBJ databases">
        <title>First draft genome of Liparis tanakae, snailfish: a comprehensive survey of snailfish specific genes.</title>
        <authorList>
            <person name="Kim W."/>
            <person name="Song I."/>
            <person name="Jeong J.-H."/>
            <person name="Kim D."/>
            <person name="Kim S."/>
            <person name="Ryu S."/>
            <person name="Song J.Y."/>
            <person name="Lee S.K."/>
        </authorList>
    </citation>
    <scope>NUCLEOTIDE SEQUENCE [LARGE SCALE GENOMIC DNA]</scope>
    <source>
        <tissue evidence="1">Muscle</tissue>
    </source>
</reference>
<protein>
    <submittedName>
        <fullName evidence="1">Uncharacterized protein</fullName>
    </submittedName>
</protein>
<comment type="caution">
    <text evidence="1">The sequence shown here is derived from an EMBL/GenBank/DDBJ whole genome shotgun (WGS) entry which is preliminary data.</text>
</comment>
<keyword evidence="2" id="KW-1185">Reference proteome</keyword>
<dbReference type="EMBL" id="SRLO01000013">
    <property type="protein sequence ID" value="TNN86848.1"/>
    <property type="molecule type" value="Genomic_DNA"/>
</dbReference>
<evidence type="ECO:0000313" key="2">
    <source>
        <dbReference type="Proteomes" id="UP000314294"/>
    </source>
</evidence>
<dbReference type="Proteomes" id="UP000314294">
    <property type="component" value="Unassembled WGS sequence"/>
</dbReference>
<evidence type="ECO:0000313" key="1">
    <source>
        <dbReference type="EMBL" id="TNN86848.1"/>
    </source>
</evidence>
<organism evidence="1 2">
    <name type="scientific">Liparis tanakae</name>
    <name type="common">Tanaka's snailfish</name>
    <dbReference type="NCBI Taxonomy" id="230148"/>
    <lineage>
        <taxon>Eukaryota</taxon>
        <taxon>Metazoa</taxon>
        <taxon>Chordata</taxon>
        <taxon>Craniata</taxon>
        <taxon>Vertebrata</taxon>
        <taxon>Euteleostomi</taxon>
        <taxon>Actinopterygii</taxon>
        <taxon>Neopterygii</taxon>
        <taxon>Teleostei</taxon>
        <taxon>Neoteleostei</taxon>
        <taxon>Acanthomorphata</taxon>
        <taxon>Eupercaria</taxon>
        <taxon>Perciformes</taxon>
        <taxon>Cottioidei</taxon>
        <taxon>Cottales</taxon>
        <taxon>Liparidae</taxon>
        <taxon>Liparis</taxon>
    </lineage>
</organism>
<gene>
    <name evidence="1" type="ORF">EYF80_003031</name>
</gene>
<name>A0A4Z2JB02_9TELE</name>
<accession>A0A4Z2JB02</accession>